<keyword evidence="4 9" id="KW-0413">Isomerase</keyword>
<accession>A0AB35C0U1</accession>
<dbReference type="EC" id="5.4.99.-" evidence="9"/>
<dbReference type="GO" id="GO:0160142">
    <property type="term" value="F:23S rRNA pseudouridine(746) synthase activity"/>
    <property type="evidence" value="ECO:0007669"/>
    <property type="project" value="UniProtKB-EC"/>
</dbReference>
<feature type="domain" description="Pseudouridine synthase RsuA/RluA-like" evidence="10">
    <location>
        <begin position="21"/>
        <end position="169"/>
    </location>
</feature>
<evidence type="ECO:0000256" key="7">
    <source>
        <dbReference type="ARBA" id="ARBA00037305"/>
    </source>
</evidence>
<dbReference type="GO" id="GO:0000455">
    <property type="term" value="P:enzyme-directed rRNA pseudouridine synthesis"/>
    <property type="evidence" value="ECO:0007669"/>
    <property type="project" value="TreeGrafter"/>
</dbReference>
<evidence type="ECO:0000256" key="2">
    <source>
        <dbReference type="ARBA" id="ARBA00022552"/>
    </source>
</evidence>
<gene>
    <name evidence="11" type="primary">rluA</name>
    <name evidence="11" type="ORF">J7561_07140</name>
</gene>
<dbReference type="EMBL" id="JAGIBU010000005">
    <property type="protein sequence ID" value="MBS7824978.1"/>
    <property type="molecule type" value="Genomic_DNA"/>
</dbReference>
<comment type="function">
    <text evidence="7">Dual specificity enzyme that catalyzes the synthesis of pseudouridine from uracil-746 in 23S ribosomal RNA and from uracil-32 in the anticodon stem and loop of transfer RNAs.</text>
</comment>
<comment type="function">
    <text evidence="9">Responsible for synthesis of pseudouridine from uracil.</text>
</comment>
<evidence type="ECO:0000256" key="6">
    <source>
        <dbReference type="ARBA" id="ARBA00036916"/>
    </source>
</evidence>
<dbReference type="NCBIfam" id="NF007543">
    <property type="entry name" value="PRK10158.1"/>
    <property type="match status" value="1"/>
</dbReference>
<evidence type="ECO:0000313" key="11">
    <source>
        <dbReference type="EMBL" id="MBS7824978.1"/>
    </source>
</evidence>
<proteinExistence type="inferred from homology"/>
<evidence type="ECO:0000256" key="9">
    <source>
        <dbReference type="RuleBase" id="RU362028"/>
    </source>
</evidence>
<dbReference type="GO" id="GO:0003723">
    <property type="term" value="F:RNA binding"/>
    <property type="evidence" value="ECO:0007669"/>
    <property type="project" value="InterPro"/>
</dbReference>
<protein>
    <recommendedName>
        <fullName evidence="9">Pseudouridine synthase</fullName>
        <ecNumber evidence="9">5.4.99.-</ecNumber>
    </recommendedName>
</protein>
<sequence>MDYYYDPAIDPWLVVLYQDRDIMVVNKPHDLLSVPGKPAELWDSILTRVQWEFPEAETVHRLDLATSGLMVVALHKESERELKRQFRERETEKTYIAKVYGIFEEKAGSIDLPLICDWPNRPKQMVCFERGKDALTHYRVLNEDIDGNSLVELIPVTGRSHQLRVHMQSLGHPILGDRFYAHPSALKGQNRLHLHAAELAFTHPITQKRQRFVAPPPFA</sequence>
<evidence type="ECO:0000256" key="5">
    <source>
        <dbReference type="ARBA" id="ARBA00036184"/>
    </source>
</evidence>
<organism evidence="11 12">
    <name type="scientific">Wohlfahrtiimonas chitiniclastica</name>
    <dbReference type="NCBI Taxonomy" id="400946"/>
    <lineage>
        <taxon>Bacteria</taxon>
        <taxon>Pseudomonadati</taxon>
        <taxon>Pseudomonadota</taxon>
        <taxon>Gammaproteobacteria</taxon>
        <taxon>Cardiobacteriales</taxon>
        <taxon>Ignatzschineriaceae</taxon>
        <taxon>Wohlfahrtiimonas</taxon>
    </lineage>
</organism>
<feature type="active site" evidence="8">
    <location>
        <position position="63"/>
    </location>
</feature>
<keyword evidence="3" id="KW-0819">tRNA processing</keyword>
<reference evidence="11" key="1">
    <citation type="submission" date="2021-03" db="EMBL/GenBank/DDBJ databases">
        <title>Identification and antibiotic profiling of Wohlfahrtiimonas chitiniclastica, an underestimated human pathogen.</title>
        <authorList>
            <person name="Kopf A."/>
            <person name="Bunk B."/>
            <person name="Coldewey S."/>
            <person name="Gunzer F."/>
            <person name="Riedel T."/>
            <person name="Schroettner P."/>
        </authorList>
    </citation>
    <scope>NUCLEOTIDE SEQUENCE</scope>
    <source>
        <strain evidence="11">DSM 100917</strain>
    </source>
</reference>
<dbReference type="InterPro" id="IPR006145">
    <property type="entry name" value="PsdUridine_synth_RsuA/RluA"/>
</dbReference>
<dbReference type="RefSeq" id="WP_213404116.1">
    <property type="nucleotide sequence ID" value="NZ_JAGIBT010000006.1"/>
</dbReference>
<dbReference type="CDD" id="cd02869">
    <property type="entry name" value="PseudoU_synth_RluA_like"/>
    <property type="match status" value="1"/>
</dbReference>
<dbReference type="PANTHER" id="PTHR21600">
    <property type="entry name" value="MITOCHONDRIAL RNA PSEUDOURIDINE SYNTHASE"/>
    <property type="match status" value="1"/>
</dbReference>
<dbReference type="InterPro" id="IPR006225">
    <property type="entry name" value="PsdUridine_synth_RluC/D"/>
</dbReference>
<dbReference type="Gene3D" id="3.30.2350.10">
    <property type="entry name" value="Pseudouridine synthase"/>
    <property type="match status" value="1"/>
</dbReference>
<dbReference type="Pfam" id="PF00849">
    <property type="entry name" value="PseudoU_synth_2"/>
    <property type="match status" value="1"/>
</dbReference>
<evidence type="ECO:0000256" key="8">
    <source>
        <dbReference type="PIRSR" id="PIRSR606225-1"/>
    </source>
</evidence>
<comment type="catalytic activity">
    <reaction evidence="5">
        <text>uridine(32) in tRNA = pseudouridine(32) in tRNA</text>
        <dbReference type="Rhea" id="RHEA:42544"/>
        <dbReference type="Rhea" id="RHEA-COMP:10107"/>
        <dbReference type="Rhea" id="RHEA-COMP:10108"/>
        <dbReference type="ChEBI" id="CHEBI:65314"/>
        <dbReference type="ChEBI" id="CHEBI:65315"/>
        <dbReference type="EC" id="5.4.99.28"/>
    </reaction>
</comment>
<evidence type="ECO:0000313" key="12">
    <source>
        <dbReference type="Proteomes" id="UP000680020"/>
    </source>
</evidence>
<comment type="catalytic activity">
    <reaction evidence="6">
        <text>uridine(746) in 23S rRNA = pseudouridine(746) in 23S rRNA</text>
        <dbReference type="Rhea" id="RHEA:42548"/>
        <dbReference type="Rhea" id="RHEA-COMP:10109"/>
        <dbReference type="Rhea" id="RHEA-COMP:10110"/>
        <dbReference type="ChEBI" id="CHEBI:65314"/>
        <dbReference type="ChEBI" id="CHEBI:65315"/>
        <dbReference type="EC" id="5.4.99.29"/>
    </reaction>
</comment>
<dbReference type="InterPro" id="IPR006224">
    <property type="entry name" value="PsdUridine_synth_RluA-like_CS"/>
</dbReference>
<dbReference type="GO" id="GO:0008033">
    <property type="term" value="P:tRNA processing"/>
    <property type="evidence" value="ECO:0007669"/>
    <property type="project" value="UniProtKB-KW"/>
</dbReference>
<comment type="similarity">
    <text evidence="1 9">Belongs to the pseudouridine synthase RluA family.</text>
</comment>
<evidence type="ECO:0000256" key="3">
    <source>
        <dbReference type="ARBA" id="ARBA00022694"/>
    </source>
</evidence>
<dbReference type="Proteomes" id="UP000680020">
    <property type="component" value="Unassembled WGS sequence"/>
</dbReference>
<evidence type="ECO:0000259" key="10">
    <source>
        <dbReference type="Pfam" id="PF00849"/>
    </source>
</evidence>
<name>A0AB35C0U1_9GAMM</name>
<dbReference type="FunFam" id="3.30.2350.10:FF:000005">
    <property type="entry name" value="Pseudouridine synthase"/>
    <property type="match status" value="1"/>
</dbReference>
<dbReference type="SUPFAM" id="SSF55120">
    <property type="entry name" value="Pseudouridine synthase"/>
    <property type="match status" value="1"/>
</dbReference>
<dbReference type="PANTHER" id="PTHR21600:SF91">
    <property type="entry name" value="DUAL-SPECIFICITY RNA PSEUDOURIDINE SYNTHASE RLUA"/>
    <property type="match status" value="1"/>
</dbReference>
<dbReference type="InterPro" id="IPR020103">
    <property type="entry name" value="PsdUridine_synth_cat_dom_sf"/>
</dbReference>
<comment type="caution">
    <text evidence="11">The sequence shown here is derived from an EMBL/GenBank/DDBJ whole genome shotgun (WGS) entry which is preliminary data.</text>
</comment>
<dbReference type="AlphaFoldDB" id="A0AB35C0U1"/>
<evidence type="ECO:0000256" key="4">
    <source>
        <dbReference type="ARBA" id="ARBA00023235"/>
    </source>
</evidence>
<dbReference type="InterPro" id="IPR050188">
    <property type="entry name" value="RluA_PseudoU_synthase"/>
</dbReference>
<dbReference type="NCBIfam" id="TIGR00005">
    <property type="entry name" value="rluA_subfam"/>
    <property type="match status" value="1"/>
</dbReference>
<dbReference type="PROSITE" id="PS01129">
    <property type="entry name" value="PSI_RLU"/>
    <property type="match status" value="1"/>
</dbReference>
<dbReference type="GO" id="GO:0160151">
    <property type="term" value="F:tRNA pseudouridine(32) synthase activity"/>
    <property type="evidence" value="ECO:0007669"/>
    <property type="project" value="UniProtKB-EC"/>
</dbReference>
<evidence type="ECO:0000256" key="1">
    <source>
        <dbReference type="ARBA" id="ARBA00010876"/>
    </source>
</evidence>
<comment type="catalytic activity">
    <reaction evidence="9">
        <text>a uridine in RNA = a pseudouridine in RNA</text>
        <dbReference type="Rhea" id="RHEA:48348"/>
        <dbReference type="Rhea" id="RHEA-COMP:12068"/>
        <dbReference type="Rhea" id="RHEA-COMP:12069"/>
        <dbReference type="ChEBI" id="CHEBI:65314"/>
        <dbReference type="ChEBI" id="CHEBI:65315"/>
    </reaction>
</comment>
<keyword evidence="2" id="KW-0698">rRNA processing</keyword>